<reference evidence="1 2" key="1">
    <citation type="submission" date="2014-12" db="EMBL/GenBank/DDBJ databases">
        <title>Draft genome sequences of 29 type strains of Enterococci.</title>
        <authorList>
            <person name="Zhong Z."/>
            <person name="Sun Z."/>
            <person name="Liu W."/>
            <person name="Zhang W."/>
            <person name="Zhang H."/>
        </authorList>
    </citation>
    <scope>NUCLEOTIDE SEQUENCE [LARGE SCALE GENOMIC DNA]</scope>
    <source>
        <strain evidence="1 2">DSM 17029</strain>
    </source>
</reference>
<proteinExistence type="predicted"/>
<dbReference type="NCBIfam" id="NF041002">
    <property type="entry name" value="pilin_ComGF"/>
    <property type="match status" value="1"/>
</dbReference>
<accession>A0A1L8RGF1</accession>
<dbReference type="Proteomes" id="UP000181884">
    <property type="component" value="Unassembled WGS sequence"/>
</dbReference>
<name>A0A1L8RGF1_9ENTE</name>
<keyword evidence="2" id="KW-1185">Reference proteome</keyword>
<evidence type="ECO:0008006" key="3">
    <source>
        <dbReference type="Google" id="ProtNLM"/>
    </source>
</evidence>
<comment type="caution">
    <text evidence="1">The sequence shown here is derived from an EMBL/GenBank/DDBJ whole genome shotgun (WGS) entry which is preliminary data.</text>
</comment>
<gene>
    <name evidence="1" type="ORF">RU97_GL001411</name>
</gene>
<organism evidence="1 2">
    <name type="scientific">Enterococcus canis</name>
    <dbReference type="NCBI Taxonomy" id="214095"/>
    <lineage>
        <taxon>Bacteria</taxon>
        <taxon>Bacillati</taxon>
        <taxon>Bacillota</taxon>
        <taxon>Bacilli</taxon>
        <taxon>Lactobacillales</taxon>
        <taxon>Enterococcaceae</taxon>
        <taxon>Enterococcus</taxon>
    </lineage>
</organism>
<evidence type="ECO:0000313" key="2">
    <source>
        <dbReference type="Proteomes" id="UP000181884"/>
    </source>
</evidence>
<dbReference type="STRING" id="214095.RU97_GL001411"/>
<evidence type="ECO:0000313" key="1">
    <source>
        <dbReference type="EMBL" id="OJG18793.1"/>
    </source>
</evidence>
<dbReference type="Pfam" id="PF15980">
    <property type="entry name" value="ComGF"/>
    <property type="match status" value="1"/>
</dbReference>
<dbReference type="InterPro" id="IPR016977">
    <property type="entry name" value="ComGF"/>
</dbReference>
<protein>
    <recommendedName>
        <fullName evidence="3">Competence protein ComGF</fullName>
    </recommendedName>
</protein>
<sequence>MAASLLFISGFVKQIPTIRQQLDGNRQQEWHAFLHQLDHETSGWEYALNSSAILMFKKGSSILKIERYGDVIRKRVNNLGHQPLLTKVYNSKFSLQGSAIKIWVQFESGEEYETWWFPHEKATR</sequence>
<dbReference type="AlphaFoldDB" id="A0A1L8RGF1"/>
<dbReference type="EMBL" id="JXKH01000003">
    <property type="protein sequence ID" value="OJG18793.1"/>
    <property type="molecule type" value="Genomic_DNA"/>
</dbReference>